<dbReference type="AlphaFoldDB" id="B3JNY4"/>
<dbReference type="EMBL" id="ABIY02000120">
    <property type="protein sequence ID" value="EDU99215.1"/>
    <property type="molecule type" value="Genomic_DNA"/>
</dbReference>
<protein>
    <submittedName>
        <fullName evidence="1">Uncharacterized protein</fullName>
    </submittedName>
</protein>
<proteinExistence type="predicted"/>
<reference evidence="1 2" key="2">
    <citation type="submission" date="2008-04" db="EMBL/GenBank/DDBJ databases">
        <authorList>
            <person name="Fulton L."/>
            <person name="Clifton S."/>
            <person name="Fulton B."/>
            <person name="Xu J."/>
            <person name="Minx P."/>
            <person name="Pepin K.H."/>
            <person name="Johnson M."/>
            <person name="Thiruvilangam P."/>
            <person name="Bhonagiri V."/>
            <person name="Nash W.E."/>
            <person name="Mardis E.R."/>
            <person name="Wilson R.K."/>
        </authorList>
    </citation>
    <scope>NUCLEOTIDE SEQUENCE [LARGE SCALE GENOMIC DNA]</scope>
    <source>
        <strain evidence="1 2">DSM 17136</strain>
    </source>
</reference>
<accession>B3JNY4</accession>
<reference evidence="1 2" key="1">
    <citation type="submission" date="2008-04" db="EMBL/GenBank/DDBJ databases">
        <title>Draft genome sequence of Bacteroides coprocola (DSM 17136).</title>
        <authorList>
            <person name="Sudarsanam P."/>
            <person name="Ley R."/>
            <person name="Guruge J."/>
            <person name="Turnbaugh P.J."/>
            <person name="Mahowald M."/>
            <person name="Liep D."/>
            <person name="Gordon J."/>
        </authorList>
    </citation>
    <scope>NUCLEOTIDE SEQUENCE [LARGE SCALE GENOMIC DNA]</scope>
    <source>
        <strain evidence="1 2">DSM 17136</strain>
    </source>
</reference>
<evidence type="ECO:0000313" key="1">
    <source>
        <dbReference type="EMBL" id="EDU99215.1"/>
    </source>
</evidence>
<name>B3JNY4_9BACT</name>
<sequence>MIVRLVHRILLKKIFNKQVFMGLVTIKNKEGDWYTVSFFLNQVYI</sequence>
<organism evidence="1 2">
    <name type="scientific">Phocaeicola coprocola DSM 17136</name>
    <dbReference type="NCBI Taxonomy" id="470145"/>
    <lineage>
        <taxon>Bacteria</taxon>
        <taxon>Pseudomonadati</taxon>
        <taxon>Bacteroidota</taxon>
        <taxon>Bacteroidia</taxon>
        <taxon>Bacteroidales</taxon>
        <taxon>Bacteroidaceae</taxon>
        <taxon>Phocaeicola</taxon>
    </lineage>
</organism>
<gene>
    <name evidence="1" type="ORF">BACCOP_03651</name>
</gene>
<comment type="caution">
    <text evidence="1">The sequence shown here is derived from an EMBL/GenBank/DDBJ whole genome shotgun (WGS) entry which is preliminary data.</text>
</comment>
<dbReference type="Proteomes" id="UP000003146">
    <property type="component" value="Unassembled WGS sequence"/>
</dbReference>
<evidence type="ECO:0000313" key="2">
    <source>
        <dbReference type="Proteomes" id="UP000003146"/>
    </source>
</evidence>
<dbReference type="HOGENOM" id="CLU_3195987_0_0_10"/>